<dbReference type="GO" id="GO:0006641">
    <property type="term" value="P:triglyceride metabolic process"/>
    <property type="evidence" value="ECO:0007669"/>
    <property type="project" value="EnsemblFungi"/>
</dbReference>
<dbReference type="RefSeq" id="XP_022466524.1">
    <property type="nucleotide sequence ID" value="XM_022610204.1"/>
</dbReference>
<dbReference type="GO" id="GO:0047372">
    <property type="term" value="F:monoacylglycerol lipase activity"/>
    <property type="evidence" value="ECO:0007669"/>
    <property type="project" value="EnsemblFungi"/>
</dbReference>
<dbReference type="SUPFAM" id="SSF53474">
    <property type="entry name" value="alpha/beta-Hydrolases"/>
    <property type="match status" value="1"/>
</dbReference>
<evidence type="ECO:0000313" key="7">
    <source>
        <dbReference type="Proteomes" id="UP000006310"/>
    </source>
</evidence>
<dbReference type="InterPro" id="IPR000073">
    <property type="entry name" value="AB_hydrolase_1"/>
</dbReference>
<dbReference type="InterPro" id="IPR050960">
    <property type="entry name" value="AB_hydrolase_4_sf"/>
</dbReference>
<dbReference type="PROSITE" id="PS01133">
    <property type="entry name" value="UPF0017"/>
    <property type="match status" value="1"/>
</dbReference>
<dbReference type="OrthoDB" id="5954035at2759"/>
<dbReference type="Pfam" id="PF00561">
    <property type="entry name" value="Abhydrolase_1"/>
    <property type="match status" value="1"/>
</dbReference>
<feature type="domain" description="AB hydrolase-1" evidence="5">
    <location>
        <begin position="146"/>
        <end position="391"/>
    </location>
</feature>
<evidence type="ECO:0000256" key="1">
    <source>
        <dbReference type="ARBA" id="ARBA00010884"/>
    </source>
</evidence>
<evidence type="ECO:0000256" key="4">
    <source>
        <dbReference type="PIRSR" id="PIRSR005211-1"/>
    </source>
</evidence>
<dbReference type="AlphaFoldDB" id="J7S9S8"/>
<comment type="similarity">
    <text evidence="1">Belongs to the AB hydrolase superfamily. AB hydrolase 4 family.</text>
</comment>
<dbReference type="GeneID" id="34528034"/>
<dbReference type="Gene3D" id="3.40.50.1820">
    <property type="entry name" value="alpha/beta hydrolase"/>
    <property type="match status" value="1"/>
</dbReference>
<dbReference type="PANTHER" id="PTHR10794">
    <property type="entry name" value="ABHYDROLASE DOMAIN-CONTAINING PROTEIN"/>
    <property type="match status" value="1"/>
</dbReference>
<evidence type="ECO:0000259" key="5">
    <source>
        <dbReference type="Pfam" id="PF00561"/>
    </source>
</evidence>
<dbReference type="GO" id="GO:0008126">
    <property type="term" value="F:acetylesterase activity"/>
    <property type="evidence" value="ECO:0007669"/>
    <property type="project" value="TreeGrafter"/>
</dbReference>
<sequence>MTFQEWLPNCLVVRQVRSSKGDVEFAGDGGELSWSELIDHNVKQFKEGAIDWLSPVLFNGHLQTGYTGYKEFNEIDEVQYKRVVVEYPHGGQGAIDFVVTEPLPEGKKRPDTPAPMGQHPFTRPLDEQYRYAAPGDPTLRSSDESPLLIMCHGLTGGSHESYLRPMLSRITGDAYGFEACVVNSRGCCQSAITTPQLYSGGWTNDLRHCVRELRDRFPNRPFYMMGFSLGAAIVANYIGEEGDRCDVKTAVVMSAPWDMVKGQQFLDGYQFGRRIYSPTLCNNLVRLLTRHLGVLLQSPLFKQKWEASKGKLRTVKDFDDYFTGPMFGYRDSQDYYRDASPRNRIPGIRVPLIGINSLDDPIIGGKSIVPEQELQENPYVRLILTNIGGHLGWFKDVNGYRWYTEPVCEYFSAFQRQVVLPGLKPKNTYDELHCKPVKTSFF</sequence>
<dbReference type="GO" id="GO:0051793">
    <property type="term" value="P:medium-chain fatty acid catabolic process"/>
    <property type="evidence" value="ECO:0007669"/>
    <property type="project" value="TreeGrafter"/>
</dbReference>
<proteinExistence type="inferred from homology"/>
<reference evidence="6 7" key="1">
    <citation type="journal article" date="2011" name="Proc. Natl. Acad. Sci. U.S.A.">
        <title>Evolutionary erosion of yeast sex chromosomes by mating-type switching accidents.</title>
        <authorList>
            <person name="Gordon J.L."/>
            <person name="Armisen D."/>
            <person name="Proux-Wera E."/>
            <person name="Oheigeartaigh S.S."/>
            <person name="Byrne K.P."/>
            <person name="Wolfe K.H."/>
        </authorList>
    </citation>
    <scope>NUCLEOTIDE SEQUENCE [LARGE SCALE GENOMIC DNA]</scope>
    <source>
        <strain evidence="7">ATCC MYA-139 / BCRC 22969 / CBS 8797 / CCRC 22969 / KCTC 17520 / NBRC 10181 / NCYC 3082</strain>
    </source>
</reference>
<keyword evidence="3" id="KW-0378">Hydrolase</keyword>
<dbReference type="InterPro" id="IPR000952">
    <property type="entry name" value="AB_hydrolase_4_CS"/>
</dbReference>
<organism evidence="6 7">
    <name type="scientific">Huiozyma naganishii (strain ATCC MYA-139 / BCRC 22969 / CBS 8797 / KCTC 17520 / NBRC 10181 / NCYC 3082 / Yp74L-3)</name>
    <name type="common">Yeast</name>
    <name type="synonym">Kazachstania naganishii</name>
    <dbReference type="NCBI Taxonomy" id="1071383"/>
    <lineage>
        <taxon>Eukaryota</taxon>
        <taxon>Fungi</taxon>
        <taxon>Dikarya</taxon>
        <taxon>Ascomycota</taxon>
        <taxon>Saccharomycotina</taxon>
        <taxon>Saccharomycetes</taxon>
        <taxon>Saccharomycetales</taxon>
        <taxon>Saccharomycetaceae</taxon>
        <taxon>Huiozyma</taxon>
    </lineage>
</organism>
<name>J7S9S8_HUIN7</name>
<dbReference type="HOGENOM" id="CLU_032487_1_1_1"/>
<dbReference type="InterPro" id="IPR012020">
    <property type="entry name" value="ABHD4"/>
</dbReference>
<dbReference type="GO" id="GO:0051792">
    <property type="term" value="P:medium-chain fatty acid biosynthetic process"/>
    <property type="evidence" value="ECO:0007669"/>
    <property type="project" value="EnsemblFungi"/>
</dbReference>
<feature type="active site" description="Charge relay system" evidence="4">
    <location>
        <position position="228"/>
    </location>
</feature>
<keyword evidence="2" id="KW-0719">Serine esterase</keyword>
<dbReference type="OMA" id="MMTTSWG"/>
<gene>
    <name evidence="6" type="primary">KNAG0J01980</name>
    <name evidence="6" type="ordered locus">KNAG_0J01980</name>
</gene>
<protein>
    <recommendedName>
        <fullName evidence="5">AB hydrolase-1 domain-containing protein</fullName>
    </recommendedName>
</protein>
<dbReference type="EMBL" id="HE978323">
    <property type="protein sequence ID" value="CCK72279.1"/>
    <property type="molecule type" value="Genomic_DNA"/>
</dbReference>
<feature type="active site" description="Charge relay system" evidence="4">
    <location>
        <position position="390"/>
    </location>
</feature>
<accession>J7S9S8</accession>
<dbReference type="PIRSF" id="PIRSF005211">
    <property type="entry name" value="Ab_hydro_YheT"/>
    <property type="match status" value="1"/>
</dbReference>
<dbReference type="Proteomes" id="UP000006310">
    <property type="component" value="Chromosome 10"/>
</dbReference>
<dbReference type="eggNOG" id="KOG1838">
    <property type="taxonomic scope" value="Eukaryota"/>
</dbReference>
<evidence type="ECO:0000256" key="2">
    <source>
        <dbReference type="ARBA" id="ARBA00022487"/>
    </source>
</evidence>
<evidence type="ECO:0000256" key="3">
    <source>
        <dbReference type="ARBA" id="ARBA00022801"/>
    </source>
</evidence>
<dbReference type="STRING" id="1071383.J7S9S8"/>
<dbReference type="PANTHER" id="PTHR10794:SF63">
    <property type="entry name" value="ALPHA_BETA HYDROLASE 1, ISOFORM A"/>
    <property type="match status" value="1"/>
</dbReference>
<feature type="active site" description="Charge relay system" evidence="4">
    <location>
        <position position="360"/>
    </location>
</feature>
<dbReference type="InterPro" id="IPR029058">
    <property type="entry name" value="AB_hydrolase_fold"/>
</dbReference>
<evidence type="ECO:0000313" key="6">
    <source>
        <dbReference type="EMBL" id="CCK72279.1"/>
    </source>
</evidence>
<keyword evidence="7" id="KW-1185">Reference proteome</keyword>
<dbReference type="KEGG" id="kng:KNAG_0J01980"/>
<reference evidence="7" key="2">
    <citation type="submission" date="2012-08" db="EMBL/GenBank/DDBJ databases">
        <title>Genome sequence of Kazachstania naganishii.</title>
        <authorList>
            <person name="Gordon J.L."/>
            <person name="Armisen D."/>
            <person name="Proux-Wera E."/>
            <person name="OhEigeartaigh S.S."/>
            <person name="Byrne K.P."/>
            <person name="Wolfe K.H."/>
        </authorList>
    </citation>
    <scope>NUCLEOTIDE SEQUENCE [LARGE SCALE GENOMIC DNA]</scope>
    <source>
        <strain evidence="7">ATCC MYA-139 / BCRC 22969 / CBS 8797 / CCRC 22969 / KCTC 17520 / NBRC 10181 / NCYC 3082</strain>
    </source>
</reference>
<dbReference type="GO" id="GO:0004806">
    <property type="term" value="F:triacylglycerol lipase activity"/>
    <property type="evidence" value="ECO:0007669"/>
    <property type="project" value="EnsemblFungi"/>
</dbReference>